<evidence type="ECO:0000256" key="9">
    <source>
        <dbReference type="SAM" id="MobiDB-lite"/>
    </source>
</evidence>
<dbReference type="RefSeq" id="XP_007296421.1">
    <property type="nucleotide sequence ID" value="XM_007296359.1"/>
</dbReference>
<feature type="compositionally biased region" description="Acidic residues" evidence="9">
    <location>
        <begin position="174"/>
        <end position="184"/>
    </location>
</feature>
<dbReference type="InParanoid" id="K1XLT3"/>
<feature type="compositionally biased region" description="Basic and acidic residues" evidence="9">
    <location>
        <begin position="363"/>
        <end position="374"/>
    </location>
</feature>
<keyword evidence="6 8" id="KW-0234">DNA repair</keyword>
<dbReference type="KEGG" id="mbe:MBM_08532"/>
<dbReference type="SUPFAM" id="SSF82771">
    <property type="entry name" value="GIY-YIG endonuclease"/>
    <property type="match status" value="1"/>
</dbReference>
<evidence type="ECO:0000256" key="4">
    <source>
        <dbReference type="ARBA" id="ARBA00022801"/>
    </source>
</evidence>
<dbReference type="PANTHER" id="PTHR20208:SF10">
    <property type="entry name" value="STRUCTURE-SPECIFIC ENDONUCLEASE SUBUNIT SLX1"/>
    <property type="match status" value="1"/>
</dbReference>
<dbReference type="OMA" id="HNRGCDF"/>
<keyword evidence="3 8" id="KW-0227">DNA damage</keyword>
<gene>
    <name evidence="11" type="ORF">MBM_08532</name>
</gene>
<comment type="subunit">
    <text evidence="8">Forms a heterodimer with SLX4.</text>
</comment>
<evidence type="ECO:0000256" key="3">
    <source>
        <dbReference type="ARBA" id="ARBA00022763"/>
    </source>
</evidence>
<dbReference type="EMBL" id="JH921450">
    <property type="protein sequence ID" value="EKD13449.1"/>
    <property type="molecule type" value="Genomic_DNA"/>
</dbReference>
<dbReference type="AlphaFoldDB" id="K1XLT3"/>
<proteinExistence type="inferred from homology"/>
<comment type="subcellular location">
    <subcellularLocation>
        <location evidence="8">Nucleus</location>
    </subcellularLocation>
</comment>
<keyword evidence="12" id="KW-1185">Reference proteome</keyword>
<evidence type="ECO:0000256" key="2">
    <source>
        <dbReference type="ARBA" id="ARBA00022759"/>
    </source>
</evidence>
<dbReference type="HOGENOM" id="CLU_030739_1_0_1"/>
<dbReference type="CDD" id="cd10455">
    <property type="entry name" value="GIY-YIG_SLX1"/>
    <property type="match status" value="1"/>
</dbReference>
<evidence type="ECO:0000256" key="6">
    <source>
        <dbReference type="ARBA" id="ARBA00023204"/>
    </source>
</evidence>
<dbReference type="STRING" id="1072389.K1XLT3"/>
<feature type="region of interest" description="Disordered" evidence="9">
    <location>
        <begin position="321"/>
        <end position="428"/>
    </location>
</feature>
<evidence type="ECO:0000256" key="5">
    <source>
        <dbReference type="ARBA" id="ARBA00023172"/>
    </source>
</evidence>
<evidence type="ECO:0000313" key="11">
    <source>
        <dbReference type="EMBL" id="EKD13449.1"/>
    </source>
</evidence>
<reference evidence="11 12" key="1">
    <citation type="journal article" date="2012" name="BMC Genomics">
        <title>Sequencing the genome of Marssonina brunnea reveals fungus-poplar co-evolution.</title>
        <authorList>
            <person name="Zhu S."/>
            <person name="Cao Y.-Z."/>
            <person name="Jiang C."/>
            <person name="Tan B.-Y."/>
            <person name="Wang Z."/>
            <person name="Feng S."/>
            <person name="Zhang L."/>
            <person name="Su X.-H."/>
            <person name="Brejova B."/>
            <person name="Vinar T."/>
            <person name="Xu M."/>
            <person name="Wang M.-X."/>
            <person name="Zhang S.-G."/>
            <person name="Huang M.-R."/>
            <person name="Wu R."/>
            <person name="Zhou Y."/>
        </authorList>
    </citation>
    <scope>NUCLEOTIDE SEQUENCE [LARGE SCALE GENOMIC DNA]</scope>
    <source>
        <strain evidence="11 12">MB_m1</strain>
    </source>
</reference>
<keyword evidence="5 8" id="KW-0233">DNA recombination</keyword>
<dbReference type="PANTHER" id="PTHR20208">
    <property type="entry name" value="STRUCTURE-SPECIFIC ENDONUCLEASE SUBUNIT SLX1"/>
    <property type="match status" value="1"/>
</dbReference>
<comment type="function">
    <text evidence="8">Catalytic subunit of the SLX1-SLX4 structure-specific endonuclease that resolves DNA secondary structures generated during DNA repair and recombination. Has endonuclease activity towards branched DNA substrates, introducing single-strand cuts in duplex DNA close to junctions with ss-DNA.</text>
</comment>
<dbReference type="Gene3D" id="3.40.1440.10">
    <property type="entry name" value="GIY-YIG endonuclease"/>
    <property type="match status" value="1"/>
</dbReference>
<dbReference type="GO" id="GO:0000724">
    <property type="term" value="P:double-strand break repair via homologous recombination"/>
    <property type="evidence" value="ECO:0007669"/>
    <property type="project" value="TreeGrafter"/>
</dbReference>
<evidence type="ECO:0000259" key="10">
    <source>
        <dbReference type="PROSITE" id="PS50164"/>
    </source>
</evidence>
<dbReference type="Pfam" id="PF01541">
    <property type="entry name" value="GIY-YIG"/>
    <property type="match status" value="1"/>
</dbReference>
<dbReference type="Pfam" id="PF21202">
    <property type="entry name" value="SLX1_C"/>
    <property type="match status" value="1"/>
</dbReference>
<dbReference type="InterPro" id="IPR035901">
    <property type="entry name" value="GIY-YIG_endonuc_sf"/>
</dbReference>
<organism evidence="11 12">
    <name type="scientific">Marssonina brunnea f. sp. multigermtubi (strain MB_m1)</name>
    <name type="common">Marssonina leaf spot fungus</name>
    <dbReference type="NCBI Taxonomy" id="1072389"/>
    <lineage>
        <taxon>Eukaryota</taxon>
        <taxon>Fungi</taxon>
        <taxon>Dikarya</taxon>
        <taxon>Ascomycota</taxon>
        <taxon>Pezizomycotina</taxon>
        <taxon>Leotiomycetes</taxon>
        <taxon>Helotiales</taxon>
        <taxon>Drepanopezizaceae</taxon>
        <taxon>Drepanopeziza</taxon>
    </lineage>
</organism>
<keyword evidence="1 8" id="KW-0540">Nuclease</keyword>
<dbReference type="GO" id="GO:0008821">
    <property type="term" value="F:crossover junction DNA endonuclease activity"/>
    <property type="evidence" value="ECO:0007669"/>
    <property type="project" value="TreeGrafter"/>
</dbReference>
<dbReference type="InterPro" id="IPR027520">
    <property type="entry name" value="Slx1"/>
</dbReference>
<accession>K1XLT3</accession>
<dbReference type="GeneID" id="18764467"/>
<dbReference type="OrthoDB" id="24645at2759"/>
<dbReference type="Proteomes" id="UP000006753">
    <property type="component" value="Unassembled WGS sequence"/>
</dbReference>
<dbReference type="Gene3D" id="3.30.40.10">
    <property type="entry name" value="Zinc/RING finger domain, C3HC4 (zinc finger)"/>
    <property type="match status" value="1"/>
</dbReference>
<evidence type="ECO:0000256" key="1">
    <source>
        <dbReference type="ARBA" id="ARBA00022722"/>
    </source>
</evidence>
<dbReference type="FunFam" id="3.40.1440.10:FF:000006">
    <property type="entry name" value="Structure-specific endonuclease subunit SLX1"/>
    <property type="match status" value="1"/>
</dbReference>
<evidence type="ECO:0000313" key="12">
    <source>
        <dbReference type="Proteomes" id="UP000006753"/>
    </source>
</evidence>
<sequence>MAIDRPIPAFYCCYLLRSTVRGSSVYVGSTPNPVRRLRQHNGVAKGGAVRTSRQSLRPWAMTCIVTGFPSHIAALQFEWAWQNPHITLHIPPSARIQHAAGRKKSGQPKRPKHTVASLLSNLHLLLRVPSFARWPLELRFLCPDVYKSWLRWCKAASEPVHKTLTIVTDFPPEAAEEVESEEDEGGGKRRKKSKASYGIEALDVEYEDVKQQVEKGKSVIDFEREGSCALCKEELEHRGGVYAICPSLDCEAVSHLTCLSRHFLGERDEEDEVLLPIKGTCPSCKEDLKWADVVKELTLRMRGQKEVEKLLRVKRVRKTKATASQPFIESEDEDDDTDDEISEHEPDEELRGVSGMQAGASRPDTEVGDTWHEVDDSEESDTGSIASNISQGQSQSQSQKPTSYQANQAGTLGTVIEDSEWDDADIIE</sequence>
<comment type="cofactor">
    <cofactor evidence="8">
        <name>a divalent metal cation</name>
        <dbReference type="ChEBI" id="CHEBI:60240"/>
    </cofactor>
</comment>
<feature type="domain" description="GIY-YIG" evidence="10">
    <location>
        <begin position="9"/>
        <end position="91"/>
    </location>
</feature>
<dbReference type="InterPro" id="IPR050381">
    <property type="entry name" value="SLX1_endonuclease"/>
</dbReference>
<comment type="caution">
    <text evidence="8">Lacks conserved residue(s) required for the propagation of feature annotation.</text>
</comment>
<name>K1XLT3_MARBU</name>
<evidence type="ECO:0000256" key="8">
    <source>
        <dbReference type="HAMAP-Rule" id="MF_03100"/>
    </source>
</evidence>
<keyword evidence="2 8" id="KW-0255">Endonuclease</keyword>
<dbReference type="eggNOG" id="KOG3005">
    <property type="taxonomic scope" value="Eukaryota"/>
</dbReference>
<feature type="compositionally biased region" description="Low complexity" evidence="9">
    <location>
        <begin position="387"/>
        <end position="405"/>
    </location>
</feature>
<dbReference type="GO" id="GO:0033557">
    <property type="term" value="C:Slx1-Slx4 complex"/>
    <property type="evidence" value="ECO:0007669"/>
    <property type="project" value="UniProtKB-UniRule"/>
</dbReference>
<dbReference type="InterPro" id="IPR048749">
    <property type="entry name" value="SLX1_C"/>
</dbReference>
<feature type="region of interest" description="Disordered" evidence="9">
    <location>
        <begin position="173"/>
        <end position="192"/>
    </location>
</feature>
<keyword evidence="4 8" id="KW-0378">Hydrolase</keyword>
<feature type="compositionally biased region" description="Acidic residues" evidence="9">
    <location>
        <begin position="329"/>
        <end position="348"/>
    </location>
</feature>
<dbReference type="FunCoup" id="K1XLT3">
    <property type="interactions" value="379"/>
</dbReference>
<feature type="compositionally biased region" description="Acidic residues" evidence="9">
    <location>
        <begin position="417"/>
        <end position="428"/>
    </location>
</feature>
<dbReference type="InterPro" id="IPR000305">
    <property type="entry name" value="GIY-YIG_endonuc"/>
</dbReference>
<dbReference type="InterPro" id="IPR013083">
    <property type="entry name" value="Znf_RING/FYVE/PHD"/>
</dbReference>
<dbReference type="GO" id="GO:0017108">
    <property type="term" value="F:5'-flap endonuclease activity"/>
    <property type="evidence" value="ECO:0007669"/>
    <property type="project" value="InterPro"/>
</dbReference>
<dbReference type="PROSITE" id="PS50164">
    <property type="entry name" value="GIY_YIG"/>
    <property type="match status" value="1"/>
</dbReference>
<dbReference type="HAMAP" id="MF_03100">
    <property type="entry name" value="Endonuc_su_Slx1"/>
    <property type="match status" value="1"/>
</dbReference>
<comment type="similarity">
    <text evidence="8">Belongs to the SLX1 family.</text>
</comment>
<evidence type="ECO:0000256" key="7">
    <source>
        <dbReference type="ARBA" id="ARBA00023242"/>
    </source>
</evidence>
<protein>
    <submittedName>
        <fullName evidence="11">GIY-YIG catalytic domain-containing protein</fullName>
    </submittedName>
</protein>
<keyword evidence="7 8" id="KW-0539">Nucleus</keyword>